<dbReference type="SUPFAM" id="SSF56349">
    <property type="entry name" value="DNA breaking-rejoining enzymes"/>
    <property type="match status" value="1"/>
</dbReference>
<accession>A0A7I7T2G2</accession>
<dbReference type="InterPro" id="IPR011010">
    <property type="entry name" value="DNA_brk_join_enz"/>
</dbReference>
<dbReference type="CDD" id="cd01189">
    <property type="entry name" value="INT_ICEBs1_C_like"/>
    <property type="match status" value="1"/>
</dbReference>
<gene>
    <name evidence="3" type="ORF">MHEL_13660</name>
</gene>
<dbReference type="AlphaFoldDB" id="A0A7I7T2G2"/>
<evidence type="ECO:0000256" key="1">
    <source>
        <dbReference type="ARBA" id="ARBA00023172"/>
    </source>
</evidence>
<sequence length="230" mass="25325">MEMKQGHVVRNVAGLVDRPAADPKPPNHSLRRKVEILEAHIAGDRYAIAWMLGLSGLRRGEIAGMRWADVDLDSETLTVAHTRLRYGTNLVESTPKSRAGGRELPLPPHLVAEFKAARRIQAADRLRLGADYQPSGYVVVDESGAALSPHALTSRWARMLKAAGVRHVRLHDRPAHLRHPDAPEERADRADLSGLGHASKAFTLQTYVNPHRSALDVAAKSFATKMRDLS</sequence>
<evidence type="ECO:0000313" key="4">
    <source>
        <dbReference type="Proteomes" id="UP000467148"/>
    </source>
</evidence>
<dbReference type="Pfam" id="PF00589">
    <property type="entry name" value="Phage_integrase"/>
    <property type="match status" value="1"/>
</dbReference>
<dbReference type="InterPro" id="IPR002104">
    <property type="entry name" value="Integrase_catalytic"/>
</dbReference>
<dbReference type="KEGG" id="mhev:MHEL_13660"/>
<dbReference type="GO" id="GO:0015074">
    <property type="term" value="P:DNA integration"/>
    <property type="evidence" value="ECO:0007669"/>
    <property type="project" value="InterPro"/>
</dbReference>
<evidence type="ECO:0000259" key="2">
    <source>
        <dbReference type="PROSITE" id="PS51898"/>
    </source>
</evidence>
<dbReference type="InterPro" id="IPR013762">
    <property type="entry name" value="Integrase-like_cat_sf"/>
</dbReference>
<dbReference type="Proteomes" id="UP000467148">
    <property type="component" value="Chromosome"/>
</dbReference>
<dbReference type="PROSITE" id="PS51898">
    <property type="entry name" value="TYR_RECOMBINASE"/>
    <property type="match status" value="1"/>
</dbReference>
<evidence type="ECO:0000313" key="3">
    <source>
        <dbReference type="EMBL" id="BBY63123.1"/>
    </source>
</evidence>
<dbReference type="RefSeq" id="WP_163746819.1">
    <property type="nucleotide sequence ID" value="NZ_AP022596.1"/>
</dbReference>
<proteinExistence type="predicted"/>
<organism evidence="3 4">
    <name type="scientific">Mycolicibacterium helvum</name>
    <dbReference type="NCBI Taxonomy" id="1534349"/>
    <lineage>
        <taxon>Bacteria</taxon>
        <taxon>Bacillati</taxon>
        <taxon>Actinomycetota</taxon>
        <taxon>Actinomycetes</taxon>
        <taxon>Mycobacteriales</taxon>
        <taxon>Mycobacteriaceae</taxon>
        <taxon>Mycolicibacterium</taxon>
    </lineage>
</organism>
<feature type="domain" description="Tyr recombinase" evidence="2">
    <location>
        <begin position="23"/>
        <end position="220"/>
    </location>
</feature>
<name>A0A7I7T2G2_9MYCO</name>
<dbReference type="GO" id="GO:0006310">
    <property type="term" value="P:DNA recombination"/>
    <property type="evidence" value="ECO:0007669"/>
    <property type="project" value="UniProtKB-KW"/>
</dbReference>
<keyword evidence="1" id="KW-0233">DNA recombination</keyword>
<dbReference type="GO" id="GO:0003677">
    <property type="term" value="F:DNA binding"/>
    <property type="evidence" value="ECO:0007669"/>
    <property type="project" value="InterPro"/>
</dbReference>
<dbReference type="EMBL" id="AP022596">
    <property type="protein sequence ID" value="BBY63123.1"/>
    <property type="molecule type" value="Genomic_DNA"/>
</dbReference>
<protein>
    <recommendedName>
        <fullName evidence="2">Tyr recombinase domain-containing protein</fullName>
    </recommendedName>
</protein>
<dbReference type="Gene3D" id="1.10.443.10">
    <property type="entry name" value="Intergrase catalytic core"/>
    <property type="match status" value="1"/>
</dbReference>
<reference evidence="3 4" key="1">
    <citation type="journal article" date="2019" name="Emerg. Microbes Infect.">
        <title>Comprehensive subspecies identification of 175 nontuberculous mycobacteria species based on 7547 genomic profiles.</title>
        <authorList>
            <person name="Matsumoto Y."/>
            <person name="Kinjo T."/>
            <person name="Motooka D."/>
            <person name="Nabeya D."/>
            <person name="Jung N."/>
            <person name="Uechi K."/>
            <person name="Horii T."/>
            <person name="Iida T."/>
            <person name="Fujita J."/>
            <person name="Nakamura S."/>
        </authorList>
    </citation>
    <scope>NUCLEOTIDE SEQUENCE [LARGE SCALE GENOMIC DNA]</scope>
    <source>
        <strain evidence="3 4">JCM 30396</strain>
    </source>
</reference>
<keyword evidence="4" id="KW-1185">Reference proteome</keyword>